<keyword evidence="7 10" id="KW-0119">Carbohydrate metabolism</keyword>
<dbReference type="EC" id="2.4.1.25" evidence="3 10"/>
<dbReference type="OrthoDB" id="9811841at2"/>
<name>A0A6I3SMT4_HELMO</name>
<dbReference type="PANTHER" id="PTHR32438">
    <property type="entry name" value="4-ALPHA-GLUCANOTRANSFERASE DPE1, CHLOROPLASTIC/AMYLOPLASTIC"/>
    <property type="match status" value="1"/>
</dbReference>
<dbReference type="GO" id="GO:0005975">
    <property type="term" value="P:carbohydrate metabolic process"/>
    <property type="evidence" value="ECO:0007669"/>
    <property type="project" value="InterPro"/>
</dbReference>
<dbReference type="Proteomes" id="UP000430670">
    <property type="component" value="Unassembled WGS sequence"/>
</dbReference>
<evidence type="ECO:0000256" key="2">
    <source>
        <dbReference type="ARBA" id="ARBA00005684"/>
    </source>
</evidence>
<dbReference type="RefSeq" id="WP_155477402.1">
    <property type="nucleotide sequence ID" value="NZ_WNKU01000022.1"/>
</dbReference>
<accession>A0A6I3SMT4</accession>
<evidence type="ECO:0000256" key="7">
    <source>
        <dbReference type="ARBA" id="ARBA00023277"/>
    </source>
</evidence>
<evidence type="ECO:0000256" key="9">
    <source>
        <dbReference type="ARBA" id="ARBA00031501"/>
    </source>
</evidence>
<dbReference type="Pfam" id="PF02446">
    <property type="entry name" value="Glyco_hydro_77"/>
    <property type="match status" value="1"/>
</dbReference>
<dbReference type="SUPFAM" id="SSF51445">
    <property type="entry name" value="(Trans)glycosidases"/>
    <property type="match status" value="1"/>
</dbReference>
<protein>
    <recommendedName>
        <fullName evidence="4 10">4-alpha-glucanotransferase</fullName>
        <ecNumber evidence="3 10">2.4.1.25</ecNumber>
    </recommendedName>
    <alternativeName>
        <fullName evidence="8 10">Amylomaltase</fullName>
    </alternativeName>
    <alternativeName>
        <fullName evidence="9 10">Disproportionating enzyme</fullName>
    </alternativeName>
</protein>
<reference evidence="11 12" key="1">
    <citation type="submission" date="2019-11" db="EMBL/GenBank/DDBJ databases">
        <title>Whole-genome sequence of a the green, strictly anaerobic photosynthetic bacterium Heliobacillus mobilis DSM 6151.</title>
        <authorList>
            <person name="Kyndt J.A."/>
            <person name="Meyer T.E."/>
        </authorList>
    </citation>
    <scope>NUCLEOTIDE SEQUENCE [LARGE SCALE GENOMIC DNA]</scope>
    <source>
        <strain evidence="11 12">DSM 6151</strain>
    </source>
</reference>
<comment type="catalytic activity">
    <reaction evidence="1 10">
        <text>Transfers a segment of a (1-&gt;4)-alpha-D-glucan to a new position in an acceptor, which may be glucose or a (1-&gt;4)-alpha-D-glucan.</text>
        <dbReference type="EC" id="2.4.1.25"/>
    </reaction>
</comment>
<evidence type="ECO:0000256" key="5">
    <source>
        <dbReference type="ARBA" id="ARBA00022676"/>
    </source>
</evidence>
<evidence type="ECO:0000256" key="1">
    <source>
        <dbReference type="ARBA" id="ARBA00000439"/>
    </source>
</evidence>
<proteinExistence type="inferred from homology"/>
<dbReference type="NCBIfam" id="NF011080">
    <property type="entry name" value="PRK14508.1-3"/>
    <property type="match status" value="1"/>
</dbReference>
<dbReference type="Gene3D" id="3.20.20.80">
    <property type="entry name" value="Glycosidases"/>
    <property type="match status" value="1"/>
</dbReference>
<dbReference type="EMBL" id="WNKU01000022">
    <property type="protein sequence ID" value="MTV50318.1"/>
    <property type="molecule type" value="Genomic_DNA"/>
</dbReference>
<keyword evidence="5 10" id="KW-0328">Glycosyltransferase</keyword>
<gene>
    <name evidence="11" type="primary">malQ</name>
    <name evidence="11" type="ORF">GJ688_15210</name>
</gene>
<evidence type="ECO:0000313" key="11">
    <source>
        <dbReference type="EMBL" id="MTV50318.1"/>
    </source>
</evidence>
<keyword evidence="6 10" id="KW-0808">Transferase</keyword>
<dbReference type="NCBIfam" id="NF011079">
    <property type="entry name" value="PRK14508.1-2"/>
    <property type="match status" value="1"/>
</dbReference>
<evidence type="ECO:0000256" key="6">
    <source>
        <dbReference type="ARBA" id="ARBA00022679"/>
    </source>
</evidence>
<dbReference type="GO" id="GO:0004134">
    <property type="term" value="F:4-alpha-glucanotransferase activity"/>
    <property type="evidence" value="ECO:0007669"/>
    <property type="project" value="UniProtKB-EC"/>
</dbReference>
<evidence type="ECO:0000256" key="8">
    <source>
        <dbReference type="ARBA" id="ARBA00031423"/>
    </source>
</evidence>
<keyword evidence="12" id="KW-1185">Reference proteome</keyword>
<evidence type="ECO:0000256" key="4">
    <source>
        <dbReference type="ARBA" id="ARBA00020295"/>
    </source>
</evidence>
<organism evidence="11 12">
    <name type="scientific">Heliobacterium mobile</name>
    <name type="common">Heliobacillus mobilis</name>
    <dbReference type="NCBI Taxonomy" id="28064"/>
    <lineage>
        <taxon>Bacteria</taxon>
        <taxon>Bacillati</taxon>
        <taxon>Bacillota</taxon>
        <taxon>Clostridia</taxon>
        <taxon>Eubacteriales</taxon>
        <taxon>Heliobacteriaceae</taxon>
        <taxon>Heliobacterium</taxon>
    </lineage>
</organism>
<dbReference type="InterPro" id="IPR003385">
    <property type="entry name" value="Glyco_hydro_77"/>
</dbReference>
<dbReference type="PANTHER" id="PTHR32438:SF5">
    <property type="entry name" value="4-ALPHA-GLUCANOTRANSFERASE DPE1, CHLOROPLASTIC_AMYLOPLASTIC"/>
    <property type="match status" value="1"/>
</dbReference>
<comment type="similarity">
    <text evidence="2 10">Belongs to the disproportionating enzyme family.</text>
</comment>
<dbReference type="AlphaFoldDB" id="A0A6I3SMT4"/>
<evidence type="ECO:0000313" key="12">
    <source>
        <dbReference type="Proteomes" id="UP000430670"/>
    </source>
</evidence>
<comment type="caution">
    <text evidence="11">The sequence shown here is derived from an EMBL/GenBank/DDBJ whole genome shotgun (WGS) entry which is preliminary data.</text>
</comment>
<dbReference type="InterPro" id="IPR017853">
    <property type="entry name" value="GH"/>
</dbReference>
<evidence type="ECO:0000256" key="10">
    <source>
        <dbReference type="RuleBase" id="RU361207"/>
    </source>
</evidence>
<sequence length="496" mass="56912">MTKVFSRRASGVLLHPTSLPGANGIGNLGLEAYRFVDFLQAAGQSLWQVLPLGPTGFGNSPYSGLSAFAGNPSLISPEKLYQEGLLRKDELPELSERLQDSVDFARSKGESDRFLRSAFRHFLETDRWRDDYKRFCGHHGTWLDEFALYMALKEAHHERAWTDWADEYARGDKGAISDFVSRFGEEIEFHKFVQYVFFHQWQALKAYANEKGIQIIGDLPIYVAMDSADTWGRRELFRLDQRGLPLEVGGVPPDYFNAKGQLWGNPIYDWESMARTGYRWWIERIRHTLSMVDLIRLDHFRGFEAYYAIPYEDETAEKGIWRKGPGAALFQALEQELGSLPLIVEDLGVITPEVVQLREQFAYPGIKVLQFAFDSNEDNDFIPYRYPNNCVVYTGTHDNDTTRGWFDQASSSDRAHALEYLNSDGQDVVWDFIRLALSSVADAAVFPMQDILSLDSGARFNFPGTTDGNWLWRFQWPMLPERLVVKLARLTKLYGR</sequence>
<dbReference type="NCBIfam" id="TIGR00217">
    <property type="entry name" value="malQ"/>
    <property type="match status" value="1"/>
</dbReference>
<evidence type="ECO:0000256" key="3">
    <source>
        <dbReference type="ARBA" id="ARBA00012560"/>
    </source>
</evidence>